<dbReference type="Proteomes" id="UP001164286">
    <property type="component" value="Unassembled WGS sequence"/>
</dbReference>
<evidence type="ECO:0000313" key="4">
    <source>
        <dbReference type="Proteomes" id="UP001164286"/>
    </source>
</evidence>
<name>A0AA38H6T7_9TREE</name>
<reference evidence="3" key="1">
    <citation type="journal article" date="2022" name="G3 (Bethesda)">
        <title>High quality genome of the basidiomycete yeast Dioszegia hungarica PDD-24b-2 isolated from cloud water.</title>
        <authorList>
            <person name="Jarrige D."/>
            <person name="Haridas S."/>
            <person name="Bleykasten-Grosshans C."/>
            <person name="Joly M."/>
            <person name="Nadalig T."/>
            <person name="Sancelme M."/>
            <person name="Vuilleumier S."/>
            <person name="Grigoriev I.V."/>
            <person name="Amato P."/>
            <person name="Bringel F."/>
        </authorList>
    </citation>
    <scope>NUCLEOTIDE SEQUENCE</scope>
    <source>
        <strain evidence="3">PDD-24b-2</strain>
    </source>
</reference>
<organism evidence="3 4">
    <name type="scientific">Dioszegia hungarica</name>
    <dbReference type="NCBI Taxonomy" id="4972"/>
    <lineage>
        <taxon>Eukaryota</taxon>
        <taxon>Fungi</taxon>
        <taxon>Dikarya</taxon>
        <taxon>Basidiomycota</taxon>
        <taxon>Agaricomycotina</taxon>
        <taxon>Tremellomycetes</taxon>
        <taxon>Tremellales</taxon>
        <taxon>Bulleribasidiaceae</taxon>
        <taxon>Dioszegia</taxon>
    </lineage>
</organism>
<dbReference type="AlphaFoldDB" id="A0AA38H6T7"/>
<evidence type="ECO:0000256" key="1">
    <source>
        <dbReference type="SAM" id="MobiDB-lite"/>
    </source>
</evidence>
<comment type="caution">
    <text evidence="3">The sequence shown here is derived from an EMBL/GenBank/DDBJ whole genome shotgun (WGS) entry which is preliminary data.</text>
</comment>
<proteinExistence type="predicted"/>
<dbReference type="EMBL" id="JAKWFO010000008">
    <property type="protein sequence ID" value="KAI9633664.1"/>
    <property type="molecule type" value="Genomic_DNA"/>
</dbReference>
<feature type="chain" id="PRO_5041316970" evidence="2">
    <location>
        <begin position="18"/>
        <end position="166"/>
    </location>
</feature>
<sequence>MCCELLRNLHFFFATLGYTLFATPPPSDSSTWTRLGVTLKFSPGGVWPDIGAAPPCSSLFFASVSASYSPWASLFRWSDRGPLTEHEHPAFTSPLHMHSPRTRRGGVGIAAKRESFGPRNKGDVRVWHWMEAWQTLAGAMGGRAGGREGASWSKLSAQRSETLSGT</sequence>
<keyword evidence="2" id="KW-0732">Signal</keyword>
<keyword evidence="4" id="KW-1185">Reference proteome</keyword>
<dbReference type="GeneID" id="77726764"/>
<feature type="compositionally biased region" description="Polar residues" evidence="1">
    <location>
        <begin position="153"/>
        <end position="166"/>
    </location>
</feature>
<accession>A0AA38H6T7</accession>
<dbReference type="RefSeq" id="XP_052943441.1">
    <property type="nucleotide sequence ID" value="XM_053087559.1"/>
</dbReference>
<protein>
    <submittedName>
        <fullName evidence="3">Uncharacterized protein</fullName>
    </submittedName>
</protein>
<gene>
    <name evidence="3" type="ORF">MKK02DRAFT_28456</name>
</gene>
<feature type="signal peptide" evidence="2">
    <location>
        <begin position="1"/>
        <end position="17"/>
    </location>
</feature>
<evidence type="ECO:0000256" key="2">
    <source>
        <dbReference type="SAM" id="SignalP"/>
    </source>
</evidence>
<evidence type="ECO:0000313" key="3">
    <source>
        <dbReference type="EMBL" id="KAI9633664.1"/>
    </source>
</evidence>
<feature type="region of interest" description="Disordered" evidence="1">
    <location>
        <begin position="140"/>
        <end position="166"/>
    </location>
</feature>